<gene>
    <name evidence="3" type="ORF">AACH10_03010</name>
</gene>
<protein>
    <recommendedName>
        <fullName evidence="5">MSHA biogenesis protein MshJ</fullName>
    </recommendedName>
</protein>
<feature type="coiled-coil region" evidence="1">
    <location>
        <begin position="62"/>
        <end position="89"/>
    </location>
</feature>
<accession>A0ABU9CFW1</accession>
<dbReference type="RefSeq" id="WP_341408871.1">
    <property type="nucleotide sequence ID" value="NZ_JBBUTH010000001.1"/>
</dbReference>
<name>A0ABU9CFW1_9BURK</name>
<keyword evidence="1" id="KW-0175">Coiled coil</keyword>
<evidence type="ECO:0000313" key="3">
    <source>
        <dbReference type="EMBL" id="MEK8049200.1"/>
    </source>
</evidence>
<organism evidence="3 4">
    <name type="scientific">Pseudaquabacterium inlustre</name>
    <dbReference type="NCBI Taxonomy" id="2984192"/>
    <lineage>
        <taxon>Bacteria</taxon>
        <taxon>Pseudomonadati</taxon>
        <taxon>Pseudomonadota</taxon>
        <taxon>Betaproteobacteria</taxon>
        <taxon>Burkholderiales</taxon>
        <taxon>Sphaerotilaceae</taxon>
        <taxon>Pseudaquabacterium</taxon>
    </lineage>
</organism>
<keyword evidence="2" id="KW-0812">Transmembrane</keyword>
<evidence type="ECO:0000313" key="4">
    <source>
        <dbReference type="Proteomes" id="UP001365405"/>
    </source>
</evidence>
<reference evidence="3 4" key="1">
    <citation type="submission" date="2024-04" db="EMBL/GenBank/DDBJ databases">
        <title>Novel species of the genus Ideonella isolated from streams.</title>
        <authorList>
            <person name="Lu H."/>
        </authorList>
    </citation>
    <scope>NUCLEOTIDE SEQUENCE [LARGE SCALE GENOMIC DNA]</scope>
    <source>
        <strain evidence="3 4">DXS22W</strain>
    </source>
</reference>
<keyword evidence="2" id="KW-1133">Transmembrane helix</keyword>
<comment type="caution">
    <text evidence="3">The sequence shown here is derived from an EMBL/GenBank/DDBJ whole genome shotgun (WGS) entry which is preliminary data.</text>
</comment>
<dbReference type="EMBL" id="JBBUTH010000001">
    <property type="protein sequence ID" value="MEK8049200.1"/>
    <property type="molecule type" value="Genomic_DNA"/>
</dbReference>
<feature type="transmembrane region" description="Helical" evidence="2">
    <location>
        <begin position="36"/>
        <end position="55"/>
    </location>
</feature>
<evidence type="ECO:0000256" key="2">
    <source>
        <dbReference type="SAM" id="Phobius"/>
    </source>
</evidence>
<keyword evidence="2" id="KW-0472">Membrane</keyword>
<keyword evidence="4" id="KW-1185">Reference proteome</keyword>
<evidence type="ECO:0008006" key="5">
    <source>
        <dbReference type="Google" id="ProtNLM"/>
    </source>
</evidence>
<dbReference type="Proteomes" id="UP001365405">
    <property type="component" value="Unassembled WGS sequence"/>
</dbReference>
<proteinExistence type="predicted"/>
<sequence length="255" mass="27949">MNLAERLLASPQLTRLHTELRQLQRRFDERTPRERLAIIAVGLVTALSLGDALWISPGMAALQAARQRAQAAQGQRQNAMADLERLQTVASAQGQQLQSELKTWRHKVREGDAALRQHQDTLVGPDAMVQLLDHVLARHGGLRVRAMRSLGRTDLLATTTQATGSTSGVLAAAAASAAQPLTGAAPGGAPTLYRHGVEITLEGSFGDLLSYLRTLESMPQHVLWGGLQLKTVQHPNTQMTLRLYTLSRDRHWMEI</sequence>
<evidence type="ECO:0000256" key="1">
    <source>
        <dbReference type="SAM" id="Coils"/>
    </source>
</evidence>